<protein>
    <recommendedName>
        <fullName evidence="9">AI-2E family transporter</fullName>
    </recommendedName>
</protein>
<dbReference type="PANTHER" id="PTHR21716:SF62">
    <property type="entry name" value="TRANSPORT PROTEIN YDBI-RELATED"/>
    <property type="match status" value="1"/>
</dbReference>
<feature type="transmembrane region" description="Helical" evidence="6">
    <location>
        <begin position="178"/>
        <end position="200"/>
    </location>
</feature>
<comment type="similarity">
    <text evidence="2">Belongs to the autoinducer-2 exporter (AI-2E) (TC 2.A.86) family.</text>
</comment>
<evidence type="ECO:0000256" key="1">
    <source>
        <dbReference type="ARBA" id="ARBA00004141"/>
    </source>
</evidence>
<feature type="transmembrane region" description="Helical" evidence="6">
    <location>
        <begin position="241"/>
        <end position="263"/>
    </location>
</feature>
<feature type="transmembrane region" description="Helical" evidence="6">
    <location>
        <begin position="40"/>
        <end position="65"/>
    </location>
</feature>
<evidence type="ECO:0000256" key="2">
    <source>
        <dbReference type="ARBA" id="ARBA00009773"/>
    </source>
</evidence>
<comment type="caution">
    <text evidence="7">The sequence shown here is derived from an EMBL/GenBank/DDBJ whole genome shotgun (WGS) entry which is preliminary data.</text>
</comment>
<evidence type="ECO:0000313" key="8">
    <source>
        <dbReference type="Proteomes" id="UP000178515"/>
    </source>
</evidence>
<feature type="transmembrane region" description="Helical" evidence="6">
    <location>
        <begin position="206"/>
        <end position="234"/>
    </location>
</feature>
<evidence type="ECO:0000256" key="6">
    <source>
        <dbReference type="SAM" id="Phobius"/>
    </source>
</evidence>
<evidence type="ECO:0000256" key="4">
    <source>
        <dbReference type="ARBA" id="ARBA00022989"/>
    </source>
</evidence>
<name>A0A1G1Z4M3_9BACT</name>
<feature type="transmembrane region" description="Helical" evidence="6">
    <location>
        <begin position="6"/>
        <end position="28"/>
    </location>
</feature>
<accession>A0A1G1Z4M3</accession>
<dbReference type="Proteomes" id="UP000178515">
    <property type="component" value="Unassembled WGS sequence"/>
</dbReference>
<keyword evidence="5 6" id="KW-0472">Membrane</keyword>
<comment type="subcellular location">
    <subcellularLocation>
        <location evidence="1">Membrane</location>
        <topology evidence="1">Multi-pass membrane protein</topology>
    </subcellularLocation>
</comment>
<reference evidence="7 8" key="1">
    <citation type="journal article" date="2016" name="Nat. Commun.">
        <title>Thousands of microbial genomes shed light on interconnected biogeochemical processes in an aquifer system.</title>
        <authorList>
            <person name="Anantharaman K."/>
            <person name="Brown C.T."/>
            <person name="Hug L.A."/>
            <person name="Sharon I."/>
            <person name="Castelle C.J."/>
            <person name="Probst A.J."/>
            <person name="Thomas B.C."/>
            <person name="Singh A."/>
            <person name="Wilkins M.J."/>
            <person name="Karaoz U."/>
            <person name="Brodie E.L."/>
            <person name="Williams K.H."/>
            <person name="Hubbard S.S."/>
            <person name="Banfield J.F."/>
        </authorList>
    </citation>
    <scope>NUCLEOTIDE SEQUENCE [LARGE SCALE GENOMIC DNA]</scope>
</reference>
<gene>
    <name evidence="7" type="ORF">A3F24_00445</name>
</gene>
<evidence type="ECO:0000256" key="3">
    <source>
        <dbReference type="ARBA" id="ARBA00022692"/>
    </source>
</evidence>
<feature type="transmembrane region" description="Helical" evidence="6">
    <location>
        <begin position="275"/>
        <end position="302"/>
    </location>
</feature>
<dbReference type="PANTHER" id="PTHR21716">
    <property type="entry name" value="TRANSMEMBRANE PROTEIN"/>
    <property type="match status" value="1"/>
</dbReference>
<evidence type="ECO:0008006" key="9">
    <source>
        <dbReference type="Google" id="ProtNLM"/>
    </source>
</evidence>
<feature type="transmembrane region" description="Helical" evidence="6">
    <location>
        <begin position="120"/>
        <end position="143"/>
    </location>
</feature>
<dbReference type="GO" id="GO:0016020">
    <property type="term" value="C:membrane"/>
    <property type="evidence" value="ECO:0007669"/>
    <property type="project" value="UniProtKB-SubCell"/>
</dbReference>
<sequence length="323" mass="35641">MLVLVLFIYLAREALLILLLAIVISSALDRLVLLLERFKIPRLLGTLMIFIAGISIVTALLYTIFPIAILEFTTLLEKIGTITDGRIETSSLAQIINTITPNLNNLAKLLLSGTASFTEVIATIFGGIFSVVSVLILSFYLTLSRDGVGRFLRAIFPPMIEEYTLDIYYRVRRKIGRWLEAQMFLGFVVGLITFFGLWILGVPYALVLAFLAAFFELVPVVGPIFAGAVGVVIAGTESLTLALYTFLLFLIIQQVENHIFFPFVMRKAVDLHPVIVLISLLAGGKIAGLVGIILAVPLAVAAQEILEDWMKRKDKLREQGKLA</sequence>
<dbReference type="EMBL" id="MHIX01000014">
    <property type="protein sequence ID" value="OGY59474.1"/>
    <property type="molecule type" value="Genomic_DNA"/>
</dbReference>
<dbReference type="Pfam" id="PF01594">
    <property type="entry name" value="AI-2E_transport"/>
    <property type="match status" value="1"/>
</dbReference>
<keyword evidence="3 6" id="KW-0812">Transmembrane</keyword>
<keyword evidence="4 6" id="KW-1133">Transmembrane helix</keyword>
<evidence type="ECO:0000313" key="7">
    <source>
        <dbReference type="EMBL" id="OGY59474.1"/>
    </source>
</evidence>
<dbReference type="GO" id="GO:0055085">
    <property type="term" value="P:transmembrane transport"/>
    <property type="evidence" value="ECO:0007669"/>
    <property type="project" value="TreeGrafter"/>
</dbReference>
<evidence type="ECO:0000256" key="5">
    <source>
        <dbReference type="ARBA" id="ARBA00023136"/>
    </source>
</evidence>
<organism evidence="7 8">
    <name type="scientific">Candidatus Colwellbacteria bacterium RIFCSPHIGHO2_12_FULL_44_17</name>
    <dbReference type="NCBI Taxonomy" id="1797689"/>
    <lineage>
        <taxon>Bacteria</taxon>
        <taxon>Candidatus Colwelliibacteriota</taxon>
    </lineage>
</organism>
<dbReference type="InterPro" id="IPR002549">
    <property type="entry name" value="AI-2E-like"/>
</dbReference>
<dbReference type="AlphaFoldDB" id="A0A1G1Z4M3"/>
<dbReference type="STRING" id="1797689.A3F24_00445"/>
<proteinExistence type="inferred from homology"/>